<keyword evidence="1" id="KW-1133">Transmembrane helix</keyword>
<evidence type="ECO:0000256" key="1">
    <source>
        <dbReference type="SAM" id="Phobius"/>
    </source>
</evidence>
<evidence type="ECO:0000313" key="2">
    <source>
        <dbReference type="EMBL" id="KQB87109.1"/>
    </source>
</evidence>
<dbReference type="STRING" id="1544413.Clow_00157"/>
<name>A0A0Q0ZAX7_9CORY</name>
<accession>A0A0Q0ZAX7</accession>
<comment type="caution">
    <text evidence="2">The sequence shown here is derived from an EMBL/GenBank/DDBJ whole genome shotgun (WGS) entry which is preliminary data.</text>
</comment>
<protein>
    <submittedName>
        <fullName evidence="2">Uncharacterized protein</fullName>
    </submittedName>
</protein>
<dbReference type="EMBL" id="LKEV01000001">
    <property type="protein sequence ID" value="KQB87109.1"/>
    <property type="molecule type" value="Genomic_DNA"/>
</dbReference>
<gene>
    <name evidence="2" type="ORF">Clow_00157</name>
</gene>
<keyword evidence="1" id="KW-0812">Transmembrane</keyword>
<feature type="transmembrane region" description="Helical" evidence="1">
    <location>
        <begin position="98"/>
        <end position="118"/>
    </location>
</feature>
<organism evidence="2 3">
    <name type="scientific">Corynebacterium lowii</name>
    <dbReference type="NCBI Taxonomy" id="1544413"/>
    <lineage>
        <taxon>Bacteria</taxon>
        <taxon>Bacillati</taxon>
        <taxon>Actinomycetota</taxon>
        <taxon>Actinomycetes</taxon>
        <taxon>Mycobacteriales</taxon>
        <taxon>Corynebacteriaceae</taxon>
        <taxon>Corynebacterium</taxon>
    </lineage>
</organism>
<keyword evidence="3" id="KW-1185">Reference proteome</keyword>
<feature type="transmembrane region" description="Helical" evidence="1">
    <location>
        <begin position="12"/>
        <end position="34"/>
    </location>
</feature>
<feature type="transmembrane region" description="Helical" evidence="1">
    <location>
        <begin position="65"/>
        <end position="86"/>
    </location>
</feature>
<proteinExistence type="predicted"/>
<feature type="transmembrane region" description="Helical" evidence="1">
    <location>
        <begin position="40"/>
        <end position="58"/>
    </location>
</feature>
<evidence type="ECO:0000313" key="3">
    <source>
        <dbReference type="Proteomes" id="UP000050488"/>
    </source>
</evidence>
<dbReference type="AlphaFoldDB" id="A0A0Q0ZAX7"/>
<dbReference type="PATRIC" id="fig|1544413.3.peg.160"/>
<keyword evidence="1" id="KW-0472">Membrane</keyword>
<sequence length="126" mass="13345">MDRMRKNTWRFPLIELMVLPVGLFGAFLFSLIGITALAALSWDVAAIAFLSILLIPLLSWLPRRGYVAALAVGLVVGVGGVVYMGVHPDALSEGGTAVRAGIAGLSLAFSAAGTLFTYPRKQSEKP</sequence>
<reference evidence="2 3" key="1">
    <citation type="submission" date="2015-10" db="EMBL/GenBank/DDBJ databases">
        <title>Corynebacteirum lowii and Corynebacterium oculi species nova, derived from human clinical disease and and emended description of Corynebacterium mastiditis.</title>
        <authorList>
            <person name="Bernard K."/>
            <person name="Pacheco A.L."/>
            <person name="Mcdougall C."/>
            <person name="Burtx T."/>
            <person name="Weibe D."/>
            <person name="Tyler S."/>
            <person name="Olson A.B."/>
            <person name="Cnockaert M."/>
            <person name="Eguchi H."/>
            <person name="Kuwahara T."/>
            <person name="Nakayama-Imaohji H."/>
            <person name="Boudewijins M."/>
            <person name="Van Hoecke F."/>
            <person name="Bernier A.-M."/>
            <person name="Vandamme P."/>
        </authorList>
    </citation>
    <scope>NUCLEOTIDE SEQUENCE [LARGE SCALE GENOMIC DNA]</scope>
    <source>
        <strain evidence="2 3">NML 130206</strain>
    </source>
</reference>
<dbReference type="Proteomes" id="UP000050488">
    <property type="component" value="Unassembled WGS sequence"/>
</dbReference>